<evidence type="ECO:0000259" key="5">
    <source>
        <dbReference type="SMART" id="SM00470"/>
    </source>
</evidence>
<dbReference type="InterPro" id="IPR036086">
    <property type="entry name" value="ParB/Sulfiredoxin_sf"/>
</dbReference>
<dbReference type="Pfam" id="PF17762">
    <property type="entry name" value="HTH_ParB"/>
    <property type="match status" value="1"/>
</dbReference>
<dbReference type="Pfam" id="PF23552">
    <property type="entry name" value="ParB_C"/>
    <property type="match status" value="1"/>
</dbReference>
<dbReference type="PANTHER" id="PTHR33375:SF1">
    <property type="entry name" value="CHROMOSOME-PARTITIONING PROTEIN PARB-RELATED"/>
    <property type="match status" value="1"/>
</dbReference>
<feature type="domain" description="ParB-like N-terminal" evidence="5">
    <location>
        <begin position="38"/>
        <end position="127"/>
    </location>
</feature>
<accession>A0A932A7I3</accession>
<evidence type="ECO:0000256" key="3">
    <source>
        <dbReference type="ARBA" id="ARBA00023125"/>
    </source>
</evidence>
<dbReference type="SUPFAM" id="SSF110849">
    <property type="entry name" value="ParB/Sulfiredoxin"/>
    <property type="match status" value="1"/>
</dbReference>
<dbReference type="EMBL" id="JACPNR010000006">
    <property type="protein sequence ID" value="MBI2678139.1"/>
    <property type="molecule type" value="Genomic_DNA"/>
</dbReference>
<feature type="region of interest" description="Disordered" evidence="4">
    <location>
        <begin position="18"/>
        <end position="38"/>
    </location>
</feature>
<dbReference type="InterPro" id="IPR050336">
    <property type="entry name" value="Chromosome_partition/occlusion"/>
</dbReference>
<dbReference type="FunFam" id="3.90.1530.30:FF:000001">
    <property type="entry name" value="Chromosome partitioning protein ParB"/>
    <property type="match status" value="1"/>
</dbReference>
<dbReference type="InterPro" id="IPR041468">
    <property type="entry name" value="HTH_ParB/Spo0J"/>
</dbReference>
<reference evidence="6" key="1">
    <citation type="submission" date="2020-07" db="EMBL/GenBank/DDBJ databases">
        <title>Huge and variable diversity of episymbiotic CPR bacteria and DPANN archaea in groundwater ecosystems.</title>
        <authorList>
            <person name="He C.Y."/>
            <person name="Keren R."/>
            <person name="Whittaker M."/>
            <person name="Farag I.F."/>
            <person name="Doudna J."/>
            <person name="Cate J.H.D."/>
            <person name="Banfield J.F."/>
        </authorList>
    </citation>
    <scope>NUCLEOTIDE SEQUENCE</scope>
    <source>
        <strain evidence="6">NC_groundwater_580_Pr5_B-0.1um_64_19</strain>
    </source>
</reference>
<dbReference type="Proteomes" id="UP000779809">
    <property type="component" value="Unassembled WGS sequence"/>
</dbReference>
<dbReference type="SUPFAM" id="SSF109709">
    <property type="entry name" value="KorB DNA-binding domain-like"/>
    <property type="match status" value="1"/>
</dbReference>
<dbReference type="GO" id="GO:0007059">
    <property type="term" value="P:chromosome segregation"/>
    <property type="evidence" value="ECO:0007669"/>
    <property type="project" value="UniProtKB-KW"/>
</dbReference>
<dbReference type="GO" id="GO:0003677">
    <property type="term" value="F:DNA binding"/>
    <property type="evidence" value="ECO:0007669"/>
    <property type="project" value="UniProtKB-KW"/>
</dbReference>
<dbReference type="AlphaFoldDB" id="A0A932A7I3"/>
<gene>
    <name evidence="6" type="ORF">HYX28_05110</name>
</gene>
<dbReference type="Pfam" id="PF02195">
    <property type="entry name" value="ParB_N"/>
    <property type="match status" value="1"/>
</dbReference>
<evidence type="ECO:0000256" key="1">
    <source>
        <dbReference type="ARBA" id="ARBA00006295"/>
    </source>
</evidence>
<dbReference type="InterPro" id="IPR004437">
    <property type="entry name" value="ParB/RepB/Spo0J"/>
</dbReference>
<organism evidence="6 7">
    <name type="scientific">Candidatus Korobacter versatilis</name>
    <dbReference type="NCBI Taxonomy" id="658062"/>
    <lineage>
        <taxon>Bacteria</taxon>
        <taxon>Pseudomonadati</taxon>
        <taxon>Acidobacteriota</taxon>
        <taxon>Terriglobia</taxon>
        <taxon>Terriglobales</taxon>
        <taxon>Candidatus Korobacteraceae</taxon>
        <taxon>Candidatus Korobacter</taxon>
    </lineage>
</organism>
<dbReference type="Gene3D" id="3.90.1530.30">
    <property type="match status" value="1"/>
</dbReference>
<evidence type="ECO:0000256" key="2">
    <source>
        <dbReference type="ARBA" id="ARBA00022829"/>
    </source>
</evidence>
<sequence length="294" mass="32918">MNDKRKVLGRGLESLLPGARATATAPPAARPAEPGGVREIPIEEIERNPYQTRTRLDEVALHELAASIRSNGVVQPVVVRQVAGRFQLIAGERRWRASKLAGKPTVPAIVKEVSNEQAMEMTIIENLQREDLNPIEQARAYERLAREFNLTQEHMAQRTGKDRSSVANFLRLLKLPVEVQLDVENSALSFGHAKVLMMLDSPEAQLDLAKRAVEDALSVRQLEQIVHELMHPAEKAQRQKRAVDPNVAEAERELERVLGVRVEIRDSGGKGKIILRYGSLEDYDRVVEMLGARK</sequence>
<dbReference type="CDD" id="cd16393">
    <property type="entry name" value="SPO0J_N"/>
    <property type="match status" value="1"/>
</dbReference>
<dbReference type="InterPro" id="IPR057240">
    <property type="entry name" value="ParB_dimer_C"/>
</dbReference>
<keyword evidence="3" id="KW-0238">DNA-binding</keyword>
<dbReference type="Gene3D" id="1.10.10.2830">
    <property type="match status" value="1"/>
</dbReference>
<comment type="similarity">
    <text evidence="1">Belongs to the ParB family.</text>
</comment>
<evidence type="ECO:0000313" key="7">
    <source>
        <dbReference type="Proteomes" id="UP000779809"/>
    </source>
</evidence>
<proteinExistence type="inferred from homology"/>
<dbReference type="NCBIfam" id="TIGR00180">
    <property type="entry name" value="parB_part"/>
    <property type="match status" value="1"/>
</dbReference>
<protein>
    <submittedName>
        <fullName evidence="6">ParB/RepB/Spo0J family partition protein</fullName>
    </submittedName>
</protein>
<dbReference type="GO" id="GO:0005694">
    <property type="term" value="C:chromosome"/>
    <property type="evidence" value="ECO:0007669"/>
    <property type="project" value="TreeGrafter"/>
</dbReference>
<evidence type="ECO:0000313" key="6">
    <source>
        <dbReference type="EMBL" id="MBI2678139.1"/>
    </source>
</evidence>
<evidence type="ECO:0000256" key="4">
    <source>
        <dbReference type="SAM" id="MobiDB-lite"/>
    </source>
</evidence>
<dbReference type="InterPro" id="IPR003115">
    <property type="entry name" value="ParB_N"/>
</dbReference>
<dbReference type="FunFam" id="1.10.10.2830:FF:000001">
    <property type="entry name" value="Chromosome partitioning protein ParB"/>
    <property type="match status" value="1"/>
</dbReference>
<name>A0A932A7I3_9BACT</name>
<dbReference type="PANTHER" id="PTHR33375">
    <property type="entry name" value="CHROMOSOME-PARTITIONING PROTEIN PARB-RELATED"/>
    <property type="match status" value="1"/>
</dbReference>
<comment type="caution">
    <text evidence="6">The sequence shown here is derived from an EMBL/GenBank/DDBJ whole genome shotgun (WGS) entry which is preliminary data.</text>
</comment>
<dbReference type="SMART" id="SM00470">
    <property type="entry name" value="ParB"/>
    <property type="match status" value="1"/>
</dbReference>
<keyword evidence="2" id="KW-0159">Chromosome partition</keyword>